<dbReference type="EMBL" id="CP002585">
    <property type="protein sequence ID" value="AEA68214.1"/>
    <property type="molecule type" value="Genomic_DNA"/>
</dbReference>
<dbReference type="RefSeq" id="WP_013692730.1">
    <property type="nucleotide sequence ID" value="NC_015379.1"/>
</dbReference>
<reference evidence="1 2" key="1">
    <citation type="journal article" date="2011" name="J. Bacteriol.">
        <title>Complete genome sequence of a beneficial plant root-associated bacterium, Pseudomonas brassicacearum.</title>
        <authorList>
            <person name="Ortet P."/>
            <person name="Barakat M."/>
            <person name="Lalaouna D."/>
            <person name="Fochesato S."/>
            <person name="Barbe V."/>
            <person name="Vacherie B."/>
            <person name="Santaella C."/>
            <person name="Heulin T."/>
            <person name="Achouak W."/>
        </authorList>
    </citation>
    <scope>NUCLEOTIDE SEQUENCE [LARGE SCALE GENOMIC DNA]</scope>
    <source>
        <strain evidence="1 2">NFM421</strain>
    </source>
</reference>
<dbReference type="Pfam" id="PF05990">
    <property type="entry name" value="DUF900"/>
    <property type="match status" value="1"/>
</dbReference>
<evidence type="ECO:0000313" key="2">
    <source>
        <dbReference type="Proteomes" id="UP000006692"/>
    </source>
</evidence>
<dbReference type="HOGENOM" id="CLU_551841_0_0_6"/>
<dbReference type="Proteomes" id="UP000006692">
    <property type="component" value="Chromosome"/>
</dbReference>
<proteinExistence type="predicted"/>
<gene>
    <name evidence="1" type="ORF">PSEBR_a1988</name>
</gene>
<evidence type="ECO:0008006" key="3">
    <source>
        <dbReference type="Google" id="ProtNLM"/>
    </source>
</evidence>
<sequence>MMRKIWRSGVSVFVAAVLPTLIIGCISTERVMTPYKNALSLDSSDAVKFHSMLYFPSGTALHFPGYVVALEKSPQKIIGGPKFNANARFAHSDATYFKAEEDSRYNTAHHIERFQIFDSKAMFVSHILQNGVLQDDSVKGDPYLAKTHCFVYNAYAADALAGIRKDYDLKKINDWHACKTAQNLEVTNPALTDLYGESVKALDALESNLTEDLRSSRYTHVLIVVMGWNTAQDEAIRNINDITGNMMAAAQEAQSARLDDQATRPKSQNIANSQFRPLVIGVTWPSFWSNSFTNFFSYGNKANDADEIGLSWLNKLINETVPGALDASGSKAKVVAIGHSFGARAMTRALFSSPALKPSQTIPTSSVDLAVGLQGAVSINRFIVGEGIEGAPYRDFGKLSKTHIALTASKYDGAAGGRMVVWYDPSGSISSWRLACDSPTPAMAATFECLKASDTSATPGGSFSLCKADGKDCSMSPTTPNKVSFIDASEGITQFNSPGSGGGAHSDIYRLPMGRLLWRLVEEYALPR</sequence>
<reference key="2">
    <citation type="submission" date="2011-03" db="EMBL/GenBank/DDBJ databases">
        <title>Complete Genome Sequence of a beneficial plant roots-associated bacterium Pseudomonas brassicacearum.</title>
        <authorList>
            <person name="Ortet P."/>
            <person name="Barakat M."/>
            <person name="Lalaouna D."/>
            <person name="Fochesato S."/>
            <person name="Barbe V."/>
            <person name="Santaella C."/>
            <person name="Heulin T."/>
            <person name="Achouak W."/>
        </authorList>
    </citation>
    <scope>NUCLEOTIDE SEQUENCE</scope>
    <source>
        <strain>NFM421</strain>
    </source>
</reference>
<dbReference type="AlphaFoldDB" id="F2KEY8"/>
<dbReference type="PROSITE" id="PS51257">
    <property type="entry name" value="PROKAR_LIPOPROTEIN"/>
    <property type="match status" value="1"/>
</dbReference>
<organism evidence="1 2">
    <name type="scientific">Pseudomonas brassicacearum (strain NFM421)</name>
    <dbReference type="NCBI Taxonomy" id="994484"/>
    <lineage>
        <taxon>Bacteria</taxon>
        <taxon>Pseudomonadati</taxon>
        <taxon>Pseudomonadota</taxon>
        <taxon>Gammaproteobacteria</taxon>
        <taxon>Pseudomonadales</taxon>
        <taxon>Pseudomonadaceae</taxon>
        <taxon>Pseudomonas</taxon>
    </lineage>
</organism>
<name>F2KEY8_PSEBN</name>
<accession>F2KEY8</accession>
<protein>
    <recommendedName>
        <fullName evidence="3">Alpha/beta hydrolase</fullName>
    </recommendedName>
</protein>
<evidence type="ECO:0000313" key="1">
    <source>
        <dbReference type="EMBL" id="AEA68214.1"/>
    </source>
</evidence>
<dbReference type="KEGG" id="pba:PSEBR_a1988"/>
<dbReference type="InterPro" id="IPR010297">
    <property type="entry name" value="DUF900_hydrolase"/>
</dbReference>